<gene>
    <name evidence="8" type="ORF">C8A05DRAFT_40532</name>
</gene>
<dbReference type="Pfam" id="PF11815">
    <property type="entry name" value="DUF3336"/>
    <property type="match status" value="1"/>
</dbReference>
<dbReference type="EMBL" id="MU855321">
    <property type="protein sequence ID" value="KAK3906685.1"/>
    <property type="molecule type" value="Genomic_DNA"/>
</dbReference>
<feature type="transmembrane region" description="Helical" evidence="6">
    <location>
        <begin position="251"/>
        <end position="270"/>
    </location>
</feature>
<dbReference type="AlphaFoldDB" id="A0AAN6MT77"/>
<evidence type="ECO:0000259" key="7">
    <source>
        <dbReference type="PROSITE" id="PS51635"/>
    </source>
</evidence>
<dbReference type="SUPFAM" id="SSF52151">
    <property type="entry name" value="FabD/lysophospholipase-like"/>
    <property type="match status" value="1"/>
</dbReference>
<dbReference type="InterPro" id="IPR016035">
    <property type="entry name" value="Acyl_Trfase/lysoPLipase"/>
</dbReference>
<evidence type="ECO:0000256" key="1">
    <source>
        <dbReference type="ARBA" id="ARBA00002682"/>
    </source>
</evidence>
<dbReference type="GO" id="GO:0004806">
    <property type="term" value="F:triacylglycerol lipase activity"/>
    <property type="evidence" value="ECO:0007669"/>
    <property type="project" value="InterPro"/>
</dbReference>
<comment type="caution">
    <text evidence="8">The sequence shown here is derived from an EMBL/GenBank/DDBJ whole genome shotgun (WGS) entry which is preliminary data.</text>
</comment>
<keyword evidence="6" id="KW-0812">Transmembrane</keyword>
<dbReference type="GO" id="GO:0016740">
    <property type="term" value="F:transferase activity"/>
    <property type="evidence" value="ECO:0007669"/>
    <property type="project" value="UniProtKB-KW"/>
</dbReference>
<dbReference type="InterPro" id="IPR002641">
    <property type="entry name" value="PNPLA_dom"/>
</dbReference>
<keyword evidence="6" id="KW-1133">Transmembrane helix</keyword>
<dbReference type="PANTHER" id="PTHR14226">
    <property type="entry name" value="NEUROPATHY TARGET ESTERASE/SWISS CHEESE D.MELANOGASTER"/>
    <property type="match status" value="1"/>
</dbReference>
<accession>A0AAN6MT77</accession>
<keyword evidence="9" id="KW-1185">Reference proteome</keyword>
<comment type="function">
    <text evidence="1">Probable lipid hydrolase.</text>
</comment>
<dbReference type="InterPro" id="IPR050301">
    <property type="entry name" value="NTE"/>
</dbReference>
<dbReference type="Pfam" id="PF01734">
    <property type="entry name" value="Patatin"/>
    <property type="match status" value="1"/>
</dbReference>
<dbReference type="PROSITE" id="PS51635">
    <property type="entry name" value="PNPLA"/>
    <property type="match status" value="1"/>
</dbReference>
<keyword evidence="2 8" id="KW-0378">Hydrolase</keyword>
<evidence type="ECO:0000256" key="3">
    <source>
        <dbReference type="ARBA" id="ARBA00022963"/>
    </source>
</evidence>
<evidence type="ECO:0000256" key="4">
    <source>
        <dbReference type="ARBA" id="ARBA00023098"/>
    </source>
</evidence>
<keyword evidence="3" id="KW-0442">Lipid degradation</keyword>
<evidence type="ECO:0000256" key="5">
    <source>
        <dbReference type="PROSITE-ProRule" id="PRU01161"/>
    </source>
</evidence>
<feature type="transmembrane region" description="Helical" evidence="6">
    <location>
        <begin position="225"/>
        <end position="245"/>
    </location>
</feature>
<dbReference type="Proteomes" id="UP001303889">
    <property type="component" value="Unassembled WGS sequence"/>
</dbReference>
<reference evidence="8" key="1">
    <citation type="journal article" date="2023" name="Mol. Phylogenet. Evol.">
        <title>Genome-scale phylogeny and comparative genomics of the fungal order Sordariales.</title>
        <authorList>
            <person name="Hensen N."/>
            <person name="Bonometti L."/>
            <person name="Westerberg I."/>
            <person name="Brannstrom I.O."/>
            <person name="Guillou S."/>
            <person name="Cros-Aarteil S."/>
            <person name="Calhoun S."/>
            <person name="Haridas S."/>
            <person name="Kuo A."/>
            <person name="Mondo S."/>
            <person name="Pangilinan J."/>
            <person name="Riley R."/>
            <person name="LaButti K."/>
            <person name="Andreopoulos B."/>
            <person name="Lipzen A."/>
            <person name="Chen C."/>
            <person name="Yan M."/>
            <person name="Daum C."/>
            <person name="Ng V."/>
            <person name="Clum A."/>
            <person name="Steindorff A."/>
            <person name="Ohm R.A."/>
            <person name="Martin F."/>
            <person name="Silar P."/>
            <person name="Natvig D.O."/>
            <person name="Lalanne C."/>
            <person name="Gautier V."/>
            <person name="Ament-Velasquez S.L."/>
            <person name="Kruys A."/>
            <person name="Hutchinson M.I."/>
            <person name="Powell A.J."/>
            <person name="Barry K."/>
            <person name="Miller A.N."/>
            <person name="Grigoriev I.V."/>
            <person name="Debuchy R."/>
            <person name="Gladieux P."/>
            <person name="Hiltunen Thoren M."/>
            <person name="Johannesson H."/>
        </authorList>
    </citation>
    <scope>NUCLEOTIDE SEQUENCE</scope>
    <source>
        <strain evidence="8">CBS 103.79</strain>
    </source>
</reference>
<dbReference type="CDD" id="cd07229">
    <property type="entry name" value="Pat_TGL3_like"/>
    <property type="match status" value="1"/>
</dbReference>
<proteinExistence type="predicted"/>
<dbReference type="GO" id="GO:0006641">
    <property type="term" value="P:triglyceride metabolic process"/>
    <property type="evidence" value="ECO:0007669"/>
    <property type="project" value="UniProtKB-ARBA"/>
</dbReference>
<dbReference type="Gene3D" id="3.40.1090.10">
    <property type="entry name" value="Cytosolic phospholipase A2 catalytic domain"/>
    <property type="match status" value="1"/>
</dbReference>
<comment type="caution">
    <text evidence="5">Lacks conserved residue(s) required for the propagation of feature annotation.</text>
</comment>
<feature type="domain" description="PNPLA" evidence="7">
    <location>
        <begin position="226"/>
        <end position="423"/>
    </location>
</feature>
<name>A0AAN6MT77_9PEZI</name>
<dbReference type="GO" id="GO:0016042">
    <property type="term" value="P:lipid catabolic process"/>
    <property type="evidence" value="ECO:0007669"/>
    <property type="project" value="UniProtKB-KW"/>
</dbReference>
<dbReference type="InterPro" id="IPR021771">
    <property type="entry name" value="Triacylglycerol_lipase_N"/>
</dbReference>
<sequence length="613" mass="68400">MLTLLYSLFSVLVDVFWFWVRKIVGRIESQFQPERWSHQLVTASSYTEWAQAAQHLDVPLGRDYWRRSPASPLYDYELIDSRVTLIRDMRREGNVYGLMNVLRSGLLRNLGNITAPKLFNISFAGTKCLIEDYISEYMAAIVDIASLPPPASGDGSQSPVELVPAEWEDGEISGGGGGAAFDHVSGQLASEDVRPPRGGLANATIPTQHKLDFIRDTRQGFGRSALVLQGGAIFGMCHLGVVKALHEQGLLPRIIVGTAIGAMMAALVGVHPEEDLLPILTGEGIDLSAFAGKTSEAHSRSRGGFKQSMQTRWATLVRRVRRFRKDGYFLDVKVLEECVRANVGDLTFEEAFNRSRRILNITVVTDDNEGIPTLLNYVTTPNVLVWTAAVASNASSSTFYGRRQTKILCKDAHGNIGPWAPADTVNFRHWTHASSASRNAPLQRVARLFNVNHYVVSQARPYLVPFLQSDMHGPPVYTAHSRVTGACLMGMRLVGLEMRHRLRQLDHLGLLPLSIRRFLVDEHLPGPSMTLVPDVDARDFLRLLETPTRETVDYWILRGARSVWPAVAALKVRCAIEMELDRVYQDVRRHKALDLKRRASGQYQQQDLKSSLA</sequence>
<keyword evidence="6" id="KW-0472">Membrane</keyword>
<evidence type="ECO:0000256" key="6">
    <source>
        <dbReference type="SAM" id="Phobius"/>
    </source>
</evidence>
<protein>
    <submittedName>
        <fullName evidence="8">Acyl transferase/acyl hydrolase/lysophospholipase</fullName>
    </submittedName>
</protein>
<reference evidence="8" key="2">
    <citation type="submission" date="2023-05" db="EMBL/GenBank/DDBJ databases">
        <authorList>
            <consortium name="Lawrence Berkeley National Laboratory"/>
            <person name="Steindorff A."/>
            <person name="Hensen N."/>
            <person name="Bonometti L."/>
            <person name="Westerberg I."/>
            <person name="Brannstrom I.O."/>
            <person name="Guillou S."/>
            <person name="Cros-Aarteil S."/>
            <person name="Calhoun S."/>
            <person name="Haridas S."/>
            <person name="Kuo A."/>
            <person name="Mondo S."/>
            <person name="Pangilinan J."/>
            <person name="Riley R."/>
            <person name="Labutti K."/>
            <person name="Andreopoulos B."/>
            <person name="Lipzen A."/>
            <person name="Chen C."/>
            <person name="Yanf M."/>
            <person name="Daum C."/>
            <person name="Ng V."/>
            <person name="Clum A."/>
            <person name="Ohm R."/>
            <person name="Martin F."/>
            <person name="Silar P."/>
            <person name="Natvig D."/>
            <person name="Lalanne C."/>
            <person name="Gautier V."/>
            <person name="Ament-Velasquez S.L."/>
            <person name="Kruys A."/>
            <person name="Hutchinson M.I."/>
            <person name="Powell A.J."/>
            <person name="Barry K."/>
            <person name="Miller A.N."/>
            <person name="Grigoriev I.V."/>
            <person name="Debuchy R."/>
            <person name="Gladieux P."/>
            <person name="Thoren M.H."/>
            <person name="Johannesson H."/>
        </authorList>
    </citation>
    <scope>NUCLEOTIDE SEQUENCE</scope>
    <source>
        <strain evidence="8">CBS 103.79</strain>
    </source>
</reference>
<evidence type="ECO:0000313" key="8">
    <source>
        <dbReference type="EMBL" id="KAK3906685.1"/>
    </source>
</evidence>
<dbReference type="PANTHER" id="PTHR14226:SF44">
    <property type="entry name" value="TRIACYLGLYCEROL LIPASE 3"/>
    <property type="match status" value="1"/>
</dbReference>
<keyword evidence="4" id="KW-0443">Lipid metabolism</keyword>
<keyword evidence="8" id="KW-0808">Transferase</keyword>
<evidence type="ECO:0000313" key="9">
    <source>
        <dbReference type="Proteomes" id="UP001303889"/>
    </source>
</evidence>
<organism evidence="8 9">
    <name type="scientific">Staphylotrichum tortipilum</name>
    <dbReference type="NCBI Taxonomy" id="2831512"/>
    <lineage>
        <taxon>Eukaryota</taxon>
        <taxon>Fungi</taxon>
        <taxon>Dikarya</taxon>
        <taxon>Ascomycota</taxon>
        <taxon>Pezizomycotina</taxon>
        <taxon>Sordariomycetes</taxon>
        <taxon>Sordariomycetidae</taxon>
        <taxon>Sordariales</taxon>
        <taxon>Chaetomiaceae</taxon>
        <taxon>Staphylotrichum</taxon>
    </lineage>
</organism>
<evidence type="ECO:0000256" key="2">
    <source>
        <dbReference type="ARBA" id="ARBA00022801"/>
    </source>
</evidence>